<evidence type="ECO:0000256" key="4">
    <source>
        <dbReference type="ARBA" id="ARBA00022723"/>
    </source>
</evidence>
<dbReference type="STRING" id="7102.A0A2A4JQN0"/>
<dbReference type="InterPro" id="IPR018028">
    <property type="entry name" value="Catalase"/>
</dbReference>
<dbReference type="InterPro" id="IPR020835">
    <property type="entry name" value="Catalase_sf"/>
</dbReference>
<organism evidence="11">
    <name type="scientific">Heliothis virescens</name>
    <name type="common">Tobacco budworm moth</name>
    <dbReference type="NCBI Taxonomy" id="7102"/>
    <lineage>
        <taxon>Eukaryota</taxon>
        <taxon>Metazoa</taxon>
        <taxon>Ecdysozoa</taxon>
        <taxon>Arthropoda</taxon>
        <taxon>Hexapoda</taxon>
        <taxon>Insecta</taxon>
        <taxon>Pterygota</taxon>
        <taxon>Neoptera</taxon>
        <taxon>Endopterygota</taxon>
        <taxon>Lepidoptera</taxon>
        <taxon>Glossata</taxon>
        <taxon>Ditrysia</taxon>
        <taxon>Noctuoidea</taxon>
        <taxon>Noctuidae</taxon>
        <taxon>Heliothinae</taxon>
        <taxon>Heliothis</taxon>
    </lineage>
</organism>
<dbReference type="GO" id="GO:0042744">
    <property type="term" value="P:hydrogen peroxide catabolic process"/>
    <property type="evidence" value="ECO:0007669"/>
    <property type="project" value="TreeGrafter"/>
</dbReference>
<evidence type="ECO:0000256" key="1">
    <source>
        <dbReference type="ARBA" id="ARBA00005329"/>
    </source>
</evidence>
<keyword evidence="3 8" id="KW-0349">Heme</keyword>
<dbReference type="PANTHER" id="PTHR11465:SF9">
    <property type="entry name" value="CATALASE"/>
    <property type="match status" value="1"/>
</dbReference>
<dbReference type="EMBL" id="NWSH01000815">
    <property type="protein sequence ID" value="PCG74076.1"/>
    <property type="molecule type" value="Genomic_DNA"/>
</dbReference>
<dbReference type="AlphaFoldDB" id="A0A2A4JQN0"/>
<dbReference type="InterPro" id="IPR011614">
    <property type="entry name" value="Catalase_core"/>
</dbReference>
<name>A0A2A4JQN0_HELVI</name>
<dbReference type="GO" id="GO:0005739">
    <property type="term" value="C:mitochondrion"/>
    <property type="evidence" value="ECO:0007669"/>
    <property type="project" value="TreeGrafter"/>
</dbReference>
<keyword evidence="5" id="KW-0560">Oxidoreductase</keyword>
<comment type="cofactor">
    <cofactor evidence="8">
        <name>heme</name>
        <dbReference type="ChEBI" id="CHEBI:30413"/>
    </cofactor>
</comment>
<sequence length="533" mass="61150">MRLLVACVCLCVFVEYVTSNEYSNETETADAVARQLPDFRQRHPPIGVWTVTSGEPIDIRDTITFNNLEILNNKQLFRLMALMDRERIPERIVHAKGIGAYGYFEVTHDISKYTTADVFNGVGKRTPVVGRFSTAIQNLGGSDLTRETKALSMKLYTQQGNLDFLALNFPIFLYRDPIDFLQFAHAFKRNPRTDIFDNNARWDFILGKPEFLHTVLYLNSDLSLPDGYRKMNIFPIHAYELYNKHGERFYVRFNFRTNLGLVNLTDAQGAAIAIEDPDYYNRDLYNAIAGKEYPSWRLDMDILTKHQLTKLDYDPFDVTRLWKRGTYHTVTVGQLVFNRLVDNNFKDIEQSAFCPDNLVPGILGPPDIVFKSRAVFYHDAQNYRLGANHANIAVNAPNYDKNYNRDGKPPLLDNMKDAPNYYPNSFNGPMPYVDENRPTDRLHILHRNAVDLQPMAEFYNEIVEDDAHRQRIANRLALSLVNVSPDIEKKALHLLSLVDPDLGKRVKGDLITLRAVVTAERRSRIAECIASAN</sequence>
<dbReference type="Pfam" id="PF00199">
    <property type="entry name" value="Catalase"/>
    <property type="match status" value="1"/>
</dbReference>
<dbReference type="PRINTS" id="PR00067">
    <property type="entry name" value="CATALASE"/>
</dbReference>
<feature type="signal peptide" evidence="9">
    <location>
        <begin position="1"/>
        <end position="19"/>
    </location>
</feature>
<reference evidence="11" key="1">
    <citation type="submission" date="2017-09" db="EMBL/GenBank/DDBJ databases">
        <title>Contemporary evolution of a Lepidopteran species, Heliothis virescens, in response to modern agricultural practices.</title>
        <authorList>
            <person name="Fritz M.L."/>
            <person name="Deyonke A.M."/>
            <person name="Papanicolaou A."/>
            <person name="Micinski S."/>
            <person name="Westbrook J."/>
            <person name="Gould F."/>
        </authorList>
    </citation>
    <scope>NUCLEOTIDE SEQUENCE [LARGE SCALE GENOMIC DNA]</scope>
    <source>
        <strain evidence="11">HvINT-</strain>
        <tissue evidence="11">Whole body</tissue>
    </source>
</reference>
<dbReference type="GO" id="GO:0004096">
    <property type="term" value="F:catalase activity"/>
    <property type="evidence" value="ECO:0007669"/>
    <property type="project" value="InterPro"/>
</dbReference>
<evidence type="ECO:0000256" key="7">
    <source>
        <dbReference type="ARBA" id="ARBA00023324"/>
    </source>
</evidence>
<comment type="similarity">
    <text evidence="1">Belongs to the catalase family.</text>
</comment>
<feature type="domain" description="Catalase core" evidence="10">
    <location>
        <begin position="50"/>
        <end position="430"/>
    </location>
</feature>
<evidence type="ECO:0000256" key="9">
    <source>
        <dbReference type="SAM" id="SignalP"/>
    </source>
</evidence>
<keyword evidence="2" id="KW-0575">Peroxidase</keyword>
<evidence type="ECO:0000256" key="5">
    <source>
        <dbReference type="ARBA" id="ARBA00023002"/>
    </source>
</evidence>
<dbReference type="GO" id="GO:0046872">
    <property type="term" value="F:metal ion binding"/>
    <property type="evidence" value="ECO:0007669"/>
    <property type="project" value="UniProtKB-KW"/>
</dbReference>
<evidence type="ECO:0000256" key="3">
    <source>
        <dbReference type="ARBA" id="ARBA00022617"/>
    </source>
</evidence>
<dbReference type="PIRSF" id="PIRSF038928">
    <property type="entry name" value="Catalase_clade1-3"/>
    <property type="match status" value="1"/>
</dbReference>
<evidence type="ECO:0000256" key="6">
    <source>
        <dbReference type="ARBA" id="ARBA00023004"/>
    </source>
</evidence>
<dbReference type="SUPFAM" id="SSF56634">
    <property type="entry name" value="Heme-dependent catalase-like"/>
    <property type="match status" value="1"/>
</dbReference>
<evidence type="ECO:0000256" key="8">
    <source>
        <dbReference type="PIRSR" id="PIRSR038928-2"/>
    </source>
</evidence>
<dbReference type="Gene3D" id="2.40.180.10">
    <property type="entry name" value="Catalase core domain"/>
    <property type="match status" value="1"/>
</dbReference>
<dbReference type="GO" id="GO:0020037">
    <property type="term" value="F:heme binding"/>
    <property type="evidence" value="ECO:0007669"/>
    <property type="project" value="InterPro"/>
</dbReference>
<feature type="chain" id="PRO_5013150391" description="Catalase core domain-containing protein" evidence="9">
    <location>
        <begin position="20"/>
        <end position="533"/>
    </location>
</feature>
<proteinExistence type="inferred from homology"/>
<evidence type="ECO:0000313" key="11">
    <source>
        <dbReference type="EMBL" id="PCG74076.1"/>
    </source>
</evidence>
<dbReference type="PROSITE" id="PS51402">
    <property type="entry name" value="CATALASE_3"/>
    <property type="match status" value="1"/>
</dbReference>
<dbReference type="SMART" id="SM01060">
    <property type="entry name" value="Catalase"/>
    <property type="match status" value="1"/>
</dbReference>
<comment type="caution">
    <text evidence="11">The sequence shown here is derived from an EMBL/GenBank/DDBJ whole genome shotgun (WGS) entry which is preliminary data.</text>
</comment>
<dbReference type="PANTHER" id="PTHR11465">
    <property type="entry name" value="CATALASE"/>
    <property type="match status" value="1"/>
</dbReference>
<accession>A0A2A4JQN0</accession>
<feature type="binding site" description="axial binding residue" evidence="8">
    <location>
        <position position="377"/>
    </location>
    <ligand>
        <name>heme</name>
        <dbReference type="ChEBI" id="CHEBI:30413"/>
    </ligand>
    <ligandPart>
        <name>Fe</name>
        <dbReference type="ChEBI" id="CHEBI:18248"/>
    </ligandPart>
</feature>
<dbReference type="Pfam" id="PF06628">
    <property type="entry name" value="Catalase-rel"/>
    <property type="match status" value="1"/>
</dbReference>
<keyword evidence="7" id="KW-0376">Hydrogen peroxide</keyword>
<dbReference type="GO" id="GO:0005777">
    <property type="term" value="C:peroxisome"/>
    <property type="evidence" value="ECO:0007669"/>
    <property type="project" value="TreeGrafter"/>
</dbReference>
<keyword evidence="9" id="KW-0732">Signal</keyword>
<protein>
    <recommendedName>
        <fullName evidence="10">Catalase core domain-containing protein</fullName>
    </recommendedName>
</protein>
<evidence type="ECO:0000256" key="2">
    <source>
        <dbReference type="ARBA" id="ARBA00022559"/>
    </source>
</evidence>
<evidence type="ECO:0000259" key="10">
    <source>
        <dbReference type="SMART" id="SM01060"/>
    </source>
</evidence>
<gene>
    <name evidence="11" type="ORF">B5V51_13905</name>
</gene>
<keyword evidence="6 8" id="KW-0408">Iron</keyword>
<keyword evidence="4 8" id="KW-0479">Metal-binding</keyword>
<dbReference type="GO" id="GO:0042542">
    <property type="term" value="P:response to hydrogen peroxide"/>
    <property type="evidence" value="ECO:0007669"/>
    <property type="project" value="TreeGrafter"/>
</dbReference>
<dbReference type="InterPro" id="IPR024711">
    <property type="entry name" value="Catalase_clade1/3"/>
</dbReference>
<dbReference type="InterPro" id="IPR010582">
    <property type="entry name" value="Catalase_immune_responsive"/>
</dbReference>